<name>A0ABS0FU74_PSELU</name>
<dbReference type="EMBL" id="JADMCD010000028">
    <property type="protein sequence ID" value="MBF8643906.1"/>
    <property type="molecule type" value="Genomic_DNA"/>
</dbReference>
<sequence>MEKLGWRDRRISPDSGSLFQTFLKDEFLLFVLIALEFIVQSINPVATTESRKLFKKQAPWVKNAA</sequence>
<proteinExistence type="predicted"/>
<gene>
    <name evidence="1" type="ORF">IRZ65_24980</name>
</gene>
<accession>A0ABS0FU74</accession>
<dbReference type="Proteomes" id="UP000626180">
    <property type="component" value="Unassembled WGS sequence"/>
</dbReference>
<organism evidence="1 2">
    <name type="scientific">Pseudomonas luteola</name>
    <dbReference type="NCBI Taxonomy" id="47886"/>
    <lineage>
        <taxon>Bacteria</taxon>
        <taxon>Pseudomonadati</taxon>
        <taxon>Pseudomonadota</taxon>
        <taxon>Gammaproteobacteria</taxon>
        <taxon>Pseudomonadales</taxon>
        <taxon>Pseudomonadaceae</taxon>
        <taxon>Pseudomonas</taxon>
    </lineage>
</organism>
<evidence type="ECO:0000313" key="1">
    <source>
        <dbReference type="EMBL" id="MBF8643906.1"/>
    </source>
</evidence>
<comment type="caution">
    <text evidence="1">The sequence shown here is derived from an EMBL/GenBank/DDBJ whole genome shotgun (WGS) entry which is preliminary data.</text>
</comment>
<protein>
    <submittedName>
        <fullName evidence="1">Uncharacterized protein</fullName>
    </submittedName>
</protein>
<reference evidence="1 2" key="1">
    <citation type="submission" date="2020-10" db="EMBL/GenBank/DDBJ databases">
        <title>Genome sequences of Pseudomonas isolates.</title>
        <authorList>
            <person name="Wessels L."/>
            <person name="Reich F."/>
            <person name="Hammerl J."/>
        </authorList>
    </citation>
    <scope>NUCLEOTIDE SEQUENCE [LARGE SCALE GENOMIC DNA]</scope>
    <source>
        <strain evidence="1 2">20-MO00624-0</strain>
    </source>
</reference>
<keyword evidence="2" id="KW-1185">Reference proteome</keyword>
<evidence type="ECO:0000313" key="2">
    <source>
        <dbReference type="Proteomes" id="UP000626180"/>
    </source>
</evidence>